<evidence type="ECO:0000256" key="1">
    <source>
        <dbReference type="SAM" id="MobiDB-lite"/>
    </source>
</evidence>
<feature type="domain" description="Integrase catalytic" evidence="2">
    <location>
        <begin position="124"/>
        <end position="313"/>
    </location>
</feature>
<dbReference type="InterPro" id="IPR047797">
    <property type="entry name" value="ISNCY_transpos"/>
</dbReference>
<dbReference type="Proteomes" id="UP000476064">
    <property type="component" value="Chromosome"/>
</dbReference>
<name>A0A6C0FZZ3_9BACL</name>
<accession>A0A6C0FZZ3</accession>
<dbReference type="InterPro" id="IPR009057">
    <property type="entry name" value="Homeodomain-like_sf"/>
</dbReference>
<keyword evidence="4" id="KW-1185">Reference proteome</keyword>
<dbReference type="PROSITE" id="PS50994">
    <property type="entry name" value="INTEGRASE"/>
    <property type="match status" value="1"/>
</dbReference>
<proteinExistence type="predicted"/>
<dbReference type="Gene3D" id="3.30.420.10">
    <property type="entry name" value="Ribonuclease H-like superfamily/Ribonuclease H"/>
    <property type="match status" value="1"/>
</dbReference>
<dbReference type="InterPro" id="IPR001584">
    <property type="entry name" value="Integrase_cat-core"/>
</dbReference>
<sequence length="432" mass="48479">MTNTELKKVLVVEKVLDGHMTNEEGAALLGLSVRQVQRLKKRYQVGNVGGIAHGNRGRKPVHALSEEIKDRVAELYTQKYQGSNSCHFAELLAEHEGIELSGVSTRRILLTKGLKSAKQRRRSKVHQPRKRRSQVGMLWQIDATPYAWLEDRAPVFALHAAIDDATGIVTGAVFMPTECREGYSLVMMQGIKKQGIPLGLYSDRHTIFRSPNEKLTLEQQLAGMTKPLSHFGKAMHELGIEHIKAVTPQAKGRIERLWVTLQDRLVIELRLLGVSTIEEANKALPKLIAKHNKQFAVAPVSADSAYRKLGKDVRLEHVFTTREHRKLGTGRTLSYGGRIYTFAKAVPGHWDAKSVVEVRETLSGALLIWHNGEALMLKETTKAVRQAEKKPNKKAGIAQPRKPAADHPWKRTYQVHQKQIQNTTMQGRNQAT</sequence>
<dbReference type="AlphaFoldDB" id="A0A6C0FZZ3"/>
<gene>
    <name evidence="3" type="ORF">GXP70_07505</name>
</gene>
<dbReference type="GO" id="GO:0003676">
    <property type="term" value="F:nucleic acid binding"/>
    <property type="evidence" value="ECO:0007669"/>
    <property type="project" value="InterPro"/>
</dbReference>
<dbReference type="InterPro" id="IPR036397">
    <property type="entry name" value="RNaseH_sf"/>
</dbReference>
<dbReference type="NCBIfam" id="NF033594">
    <property type="entry name" value="transpos_ISNCY_2"/>
    <property type="match status" value="1"/>
</dbReference>
<feature type="compositionally biased region" description="Polar residues" evidence="1">
    <location>
        <begin position="414"/>
        <end position="432"/>
    </location>
</feature>
<dbReference type="Pfam" id="PF13551">
    <property type="entry name" value="HTH_29"/>
    <property type="match status" value="1"/>
</dbReference>
<dbReference type="SUPFAM" id="SSF53098">
    <property type="entry name" value="Ribonuclease H-like"/>
    <property type="match status" value="1"/>
</dbReference>
<feature type="region of interest" description="Disordered" evidence="1">
    <location>
        <begin position="387"/>
        <end position="432"/>
    </location>
</feature>
<dbReference type="PANTHER" id="PTHR35004">
    <property type="entry name" value="TRANSPOSASE RV3428C-RELATED"/>
    <property type="match status" value="1"/>
</dbReference>
<dbReference type="EMBL" id="CP048209">
    <property type="protein sequence ID" value="QHT59810.1"/>
    <property type="molecule type" value="Genomic_DNA"/>
</dbReference>
<reference evidence="3 4" key="1">
    <citation type="submission" date="2020-01" db="EMBL/GenBank/DDBJ databases">
        <title>Paenibacillus sp. nov., isolated from tomato rhizosphere.</title>
        <authorList>
            <person name="Weon H.-Y."/>
            <person name="Lee S.A."/>
        </authorList>
    </citation>
    <scope>NUCLEOTIDE SEQUENCE [LARGE SCALE GENOMIC DNA]</scope>
    <source>
        <strain evidence="3 4">12200R-189</strain>
    </source>
</reference>
<evidence type="ECO:0000313" key="3">
    <source>
        <dbReference type="EMBL" id="QHT59810.1"/>
    </source>
</evidence>
<dbReference type="InterPro" id="IPR012337">
    <property type="entry name" value="RNaseH-like_sf"/>
</dbReference>
<organism evidence="3 4">
    <name type="scientific">Paenibacillus lycopersici</name>
    <dbReference type="NCBI Taxonomy" id="2704462"/>
    <lineage>
        <taxon>Bacteria</taxon>
        <taxon>Bacillati</taxon>
        <taxon>Bacillota</taxon>
        <taxon>Bacilli</taxon>
        <taxon>Bacillales</taxon>
        <taxon>Paenibacillaceae</taxon>
        <taxon>Paenibacillus</taxon>
    </lineage>
</organism>
<protein>
    <submittedName>
        <fullName evidence="3">ISNCY family transposase</fullName>
    </submittedName>
</protein>
<dbReference type="GO" id="GO:0015074">
    <property type="term" value="P:DNA integration"/>
    <property type="evidence" value="ECO:0007669"/>
    <property type="project" value="InterPro"/>
</dbReference>
<dbReference type="SUPFAM" id="SSF46689">
    <property type="entry name" value="Homeodomain-like"/>
    <property type="match status" value="1"/>
</dbReference>
<evidence type="ECO:0000313" key="4">
    <source>
        <dbReference type="Proteomes" id="UP000476064"/>
    </source>
</evidence>
<evidence type="ECO:0000259" key="2">
    <source>
        <dbReference type="PROSITE" id="PS50994"/>
    </source>
</evidence>
<dbReference type="KEGG" id="plyc:GXP70_07505"/>
<dbReference type="PANTHER" id="PTHR35004:SF7">
    <property type="entry name" value="INTEGRASE PROTEIN"/>
    <property type="match status" value="1"/>
</dbReference>